<evidence type="ECO:0000256" key="5">
    <source>
        <dbReference type="SAM" id="Phobius"/>
    </source>
</evidence>
<gene>
    <name evidence="7" type="ORF">E4665_08080</name>
</gene>
<evidence type="ECO:0000256" key="2">
    <source>
        <dbReference type="ARBA" id="ARBA00022692"/>
    </source>
</evidence>
<proteinExistence type="predicted"/>
<feature type="transmembrane region" description="Helical" evidence="5">
    <location>
        <begin position="398"/>
        <end position="419"/>
    </location>
</feature>
<dbReference type="PANTHER" id="PTHR37422">
    <property type="entry name" value="TEICHURONIC ACID BIOSYNTHESIS PROTEIN TUAE"/>
    <property type="match status" value="1"/>
</dbReference>
<evidence type="ECO:0000256" key="3">
    <source>
        <dbReference type="ARBA" id="ARBA00022989"/>
    </source>
</evidence>
<reference evidence="7 8" key="1">
    <citation type="journal article" date="2015" name="Int. J. Syst. Evol. Microbiol.">
        <title>Sporolactobacillus shoreae sp. nov. and Sporolactobacillus spathodeae sp. nov., two spore-forming lactic acid bacteria isolated from tree barks in Thailand.</title>
        <authorList>
            <person name="Thamacharoensuk T."/>
            <person name="Kitahara M."/>
            <person name="Ohkuma M."/>
            <person name="Thongchul N."/>
            <person name="Tanasupawat S."/>
        </authorList>
    </citation>
    <scope>NUCLEOTIDE SEQUENCE [LARGE SCALE GENOMIC DNA]</scope>
    <source>
        <strain evidence="7 8">BK92</strain>
    </source>
</reference>
<dbReference type="OrthoDB" id="9255580at2"/>
<dbReference type="RefSeq" id="WP_135348281.1">
    <property type="nucleotide sequence ID" value="NZ_SRJD01000007.1"/>
</dbReference>
<dbReference type="Pfam" id="PF04932">
    <property type="entry name" value="Wzy_C"/>
    <property type="match status" value="1"/>
</dbReference>
<feature type="domain" description="O-antigen ligase-related" evidence="6">
    <location>
        <begin position="260"/>
        <end position="402"/>
    </location>
</feature>
<comment type="subcellular location">
    <subcellularLocation>
        <location evidence="1">Membrane</location>
        <topology evidence="1">Multi-pass membrane protein</topology>
    </subcellularLocation>
</comment>
<dbReference type="GO" id="GO:0016020">
    <property type="term" value="C:membrane"/>
    <property type="evidence" value="ECO:0007669"/>
    <property type="project" value="UniProtKB-SubCell"/>
</dbReference>
<keyword evidence="8" id="KW-1185">Reference proteome</keyword>
<feature type="transmembrane region" description="Helical" evidence="5">
    <location>
        <begin position="125"/>
        <end position="143"/>
    </location>
</feature>
<feature type="transmembrane region" description="Helical" evidence="5">
    <location>
        <begin position="219"/>
        <end position="244"/>
    </location>
</feature>
<name>A0A4Z0GPB1_9BACL</name>
<feature type="transmembrane region" description="Helical" evidence="5">
    <location>
        <begin position="299"/>
        <end position="317"/>
    </location>
</feature>
<feature type="transmembrane region" description="Helical" evidence="5">
    <location>
        <begin position="275"/>
        <end position="292"/>
    </location>
</feature>
<organism evidence="7 8">
    <name type="scientific">Sporolactobacillus shoreae</name>
    <dbReference type="NCBI Taxonomy" id="1465501"/>
    <lineage>
        <taxon>Bacteria</taxon>
        <taxon>Bacillati</taxon>
        <taxon>Bacillota</taxon>
        <taxon>Bacilli</taxon>
        <taxon>Bacillales</taxon>
        <taxon>Sporolactobacillaceae</taxon>
        <taxon>Sporolactobacillus</taxon>
    </lineage>
</organism>
<dbReference type="InterPro" id="IPR051533">
    <property type="entry name" value="WaaL-like"/>
</dbReference>
<feature type="transmembrane region" description="Helical" evidence="5">
    <location>
        <begin position="149"/>
        <end position="171"/>
    </location>
</feature>
<keyword evidence="2 5" id="KW-0812">Transmembrane</keyword>
<evidence type="ECO:0000313" key="8">
    <source>
        <dbReference type="Proteomes" id="UP000298347"/>
    </source>
</evidence>
<protein>
    <submittedName>
        <fullName evidence="7">O-antigen ligase domain-containing protein</fullName>
    </submittedName>
</protein>
<feature type="transmembrane region" description="Helical" evidence="5">
    <location>
        <begin position="12"/>
        <end position="29"/>
    </location>
</feature>
<feature type="transmembrane region" description="Helical" evidence="5">
    <location>
        <begin position="178"/>
        <end position="199"/>
    </location>
</feature>
<feature type="transmembrane region" description="Helical" evidence="5">
    <location>
        <begin position="35"/>
        <end position="52"/>
    </location>
</feature>
<dbReference type="EMBL" id="SRJD01000007">
    <property type="protein sequence ID" value="TGA98471.1"/>
    <property type="molecule type" value="Genomic_DNA"/>
</dbReference>
<dbReference type="Proteomes" id="UP000298347">
    <property type="component" value="Unassembled WGS sequence"/>
</dbReference>
<feature type="transmembrane region" description="Helical" evidence="5">
    <location>
        <begin position="456"/>
        <end position="473"/>
    </location>
</feature>
<sequence length="489" mass="54268">MNHINLSAGKTTGLFAVLLAGLVGVSLAGSAPVHLIFFLCWTWALICACLYIKTSELGGQVFVSTMYLFIATTFLNQSLLSVQVGFFSLFIYRLMLIVALIILLVKANGAKGLHDLWDQIYVKGVLFFLLFWMAYGSISLLWAQSVIDGVKYLFLLGIGIAFIFLAVFSFTKIRQLTVFYAIWMFMTAALLVIGLVNHFTGFQLPTSSLYGGSAYKLDYPTAVFTNQNDFATLLTISFFFYLSYAKNAEKGGYRVLTLALSALSLYIIFLTDSRASLLAIAAGLAFYVFMFLPGKFKKYSAIAAAALLAGGVLLYSGKIVSKLIAFFTEEPDLSVYGTTDSNVVRMHFLQSTAHYLADTYGFGVGAGNLSYYLEYRPLFNTDHIYEVHNWLAEITGNFGLLIGAGYLAMYTALFVSLYRMRQRVEERNQKMLIEGALAGQLAFLVSSISPSSVSNLYFHWVFLGFVVTLVSVLQRDRRLNEVKPGGVKR</sequence>
<accession>A0A4Z0GPB1</accession>
<dbReference type="PANTHER" id="PTHR37422:SF23">
    <property type="entry name" value="TEICHURONIC ACID BIOSYNTHESIS PROTEIN TUAE"/>
    <property type="match status" value="1"/>
</dbReference>
<feature type="transmembrane region" description="Helical" evidence="5">
    <location>
        <begin position="251"/>
        <end position="269"/>
    </location>
</feature>
<feature type="transmembrane region" description="Helical" evidence="5">
    <location>
        <begin position="61"/>
        <end position="80"/>
    </location>
</feature>
<dbReference type="AlphaFoldDB" id="A0A4Z0GPB1"/>
<dbReference type="NCBIfam" id="NF047675">
    <property type="entry name" value="TeichurnBiosyTuaE"/>
    <property type="match status" value="1"/>
</dbReference>
<dbReference type="GO" id="GO:0016874">
    <property type="term" value="F:ligase activity"/>
    <property type="evidence" value="ECO:0007669"/>
    <property type="project" value="UniProtKB-KW"/>
</dbReference>
<dbReference type="InterPro" id="IPR007016">
    <property type="entry name" value="O-antigen_ligase-rel_domated"/>
</dbReference>
<evidence type="ECO:0000256" key="1">
    <source>
        <dbReference type="ARBA" id="ARBA00004141"/>
    </source>
</evidence>
<feature type="transmembrane region" description="Helical" evidence="5">
    <location>
        <begin position="86"/>
        <end position="105"/>
    </location>
</feature>
<keyword evidence="7" id="KW-0436">Ligase</keyword>
<evidence type="ECO:0000313" key="7">
    <source>
        <dbReference type="EMBL" id="TGA98471.1"/>
    </source>
</evidence>
<evidence type="ECO:0000256" key="4">
    <source>
        <dbReference type="ARBA" id="ARBA00023136"/>
    </source>
</evidence>
<feature type="transmembrane region" description="Helical" evidence="5">
    <location>
        <begin position="431"/>
        <end position="450"/>
    </location>
</feature>
<comment type="caution">
    <text evidence="7">The sequence shown here is derived from an EMBL/GenBank/DDBJ whole genome shotgun (WGS) entry which is preliminary data.</text>
</comment>
<evidence type="ECO:0000259" key="6">
    <source>
        <dbReference type="Pfam" id="PF04932"/>
    </source>
</evidence>
<keyword evidence="4 5" id="KW-0472">Membrane</keyword>
<keyword evidence="3 5" id="KW-1133">Transmembrane helix</keyword>